<dbReference type="PANTHER" id="PTHR44259">
    <property type="entry name" value="OS07G0183000 PROTEIN-RELATED"/>
    <property type="match status" value="1"/>
</dbReference>
<sequence>MEFCASSIGEGRKRVAYTYIENWSQLPEDLIGDIANRLLGHEISDFVRFGAVCRSWRFVTTQKHYFSGVRQLPWLMIPEENDESGDNGDIRSFVSLSTKRVYNVELPEARGRRCWGSQFGWLITVGIDSDFRLLNPLTHVEISLPKLDSFQDHFPFRNSKAILSSDPETNSECIVMLVITFTTESQPFSQLAITRVGDTSWMKLRSSLGGYSDVIFFNGRFYAALCKGGIILVVDVNNTNVSLKYLTSITDEESYNERFYFVEMGQELHVVWNSDRLISDGCGRSHLDDYFEVHKINVETREWVELSSFDDYALVVSASSSLSLSTLDYPGLKGNCIYFKDEDQRGCSDRNSRCMGIFDYEGRGILNANWLSLGVKT</sequence>
<proteinExistence type="predicted"/>
<dbReference type="OrthoDB" id="642536at2759"/>
<dbReference type="SUPFAM" id="SSF81383">
    <property type="entry name" value="F-box domain"/>
    <property type="match status" value="1"/>
</dbReference>
<evidence type="ECO:0000259" key="1">
    <source>
        <dbReference type="Pfam" id="PF03478"/>
    </source>
</evidence>
<accession>A0A7J7L0B4</accession>
<dbReference type="Gene3D" id="1.20.1280.50">
    <property type="match status" value="1"/>
</dbReference>
<reference evidence="2 3" key="1">
    <citation type="journal article" date="2020" name="IScience">
        <title>Genome Sequencing of the Endangered Kingdonia uniflora (Circaeasteraceae, Ranunculales) Reveals Potential Mechanisms of Evolutionary Specialization.</title>
        <authorList>
            <person name="Sun Y."/>
            <person name="Deng T."/>
            <person name="Zhang A."/>
            <person name="Moore M.J."/>
            <person name="Landis J.B."/>
            <person name="Lin N."/>
            <person name="Zhang H."/>
            <person name="Zhang X."/>
            <person name="Huang J."/>
            <person name="Zhang X."/>
            <person name="Sun H."/>
            <person name="Wang H."/>
        </authorList>
    </citation>
    <scope>NUCLEOTIDE SEQUENCE [LARGE SCALE GENOMIC DNA]</scope>
    <source>
        <strain evidence="2">TB1705</strain>
        <tissue evidence="2">Leaf</tissue>
    </source>
</reference>
<dbReference type="InterPro" id="IPR036047">
    <property type="entry name" value="F-box-like_dom_sf"/>
</dbReference>
<evidence type="ECO:0000313" key="2">
    <source>
        <dbReference type="EMBL" id="KAF6136043.1"/>
    </source>
</evidence>
<protein>
    <recommendedName>
        <fullName evidence="1">KIB1-4 beta-propeller domain-containing protein</fullName>
    </recommendedName>
</protein>
<comment type="caution">
    <text evidence="2">The sequence shown here is derived from an EMBL/GenBank/DDBJ whole genome shotgun (WGS) entry which is preliminary data.</text>
</comment>
<dbReference type="AlphaFoldDB" id="A0A7J7L0B4"/>
<organism evidence="2 3">
    <name type="scientific">Kingdonia uniflora</name>
    <dbReference type="NCBI Taxonomy" id="39325"/>
    <lineage>
        <taxon>Eukaryota</taxon>
        <taxon>Viridiplantae</taxon>
        <taxon>Streptophyta</taxon>
        <taxon>Embryophyta</taxon>
        <taxon>Tracheophyta</taxon>
        <taxon>Spermatophyta</taxon>
        <taxon>Magnoliopsida</taxon>
        <taxon>Ranunculales</taxon>
        <taxon>Circaeasteraceae</taxon>
        <taxon>Kingdonia</taxon>
    </lineage>
</organism>
<keyword evidence="3" id="KW-1185">Reference proteome</keyword>
<dbReference type="Proteomes" id="UP000541444">
    <property type="component" value="Unassembled WGS sequence"/>
</dbReference>
<dbReference type="InterPro" id="IPR005174">
    <property type="entry name" value="KIB1-4_b-propeller"/>
</dbReference>
<name>A0A7J7L0B4_9MAGN</name>
<evidence type="ECO:0000313" key="3">
    <source>
        <dbReference type="Proteomes" id="UP000541444"/>
    </source>
</evidence>
<dbReference type="InterPro" id="IPR050942">
    <property type="entry name" value="F-box_BR-signaling"/>
</dbReference>
<dbReference type="Pfam" id="PF03478">
    <property type="entry name" value="Beta-prop_KIB1-4"/>
    <property type="match status" value="1"/>
</dbReference>
<dbReference type="EMBL" id="JACGCM010002766">
    <property type="protein sequence ID" value="KAF6136043.1"/>
    <property type="molecule type" value="Genomic_DNA"/>
</dbReference>
<gene>
    <name evidence="2" type="ORF">GIB67_000045</name>
</gene>
<feature type="domain" description="KIB1-4 beta-propeller" evidence="1">
    <location>
        <begin position="93"/>
        <end position="359"/>
    </location>
</feature>